<dbReference type="PANTHER" id="PTHR31435:SF10">
    <property type="entry name" value="BSR4717 PROTEIN"/>
    <property type="match status" value="1"/>
</dbReference>
<evidence type="ECO:0000313" key="3">
    <source>
        <dbReference type="Proteomes" id="UP001283109"/>
    </source>
</evidence>
<organism evidence="2 3">
    <name type="scientific">Microbacterium arthrosphaerae</name>
    <dbReference type="NCBI Taxonomy" id="792652"/>
    <lineage>
        <taxon>Bacteria</taxon>
        <taxon>Bacillati</taxon>
        <taxon>Actinomycetota</taxon>
        <taxon>Actinomycetes</taxon>
        <taxon>Micrococcales</taxon>
        <taxon>Microbacteriaceae</taxon>
        <taxon>Microbacterium</taxon>
    </lineage>
</organism>
<comment type="caution">
    <text evidence="2">The sequence shown here is derived from an EMBL/GenBank/DDBJ whole genome shotgun (WGS) entry which is preliminary data.</text>
</comment>
<dbReference type="SUPFAM" id="SSF55729">
    <property type="entry name" value="Acyl-CoA N-acyltransferases (Nat)"/>
    <property type="match status" value="1"/>
</dbReference>
<dbReference type="Proteomes" id="UP001283109">
    <property type="component" value="Unassembled WGS sequence"/>
</dbReference>
<dbReference type="InterPro" id="IPR016181">
    <property type="entry name" value="Acyl_CoA_acyltransferase"/>
</dbReference>
<gene>
    <name evidence="2" type="ORF">R8Z58_16360</name>
</gene>
<keyword evidence="3" id="KW-1185">Reference proteome</keyword>
<proteinExistence type="predicted"/>
<sequence>MPATEDEITVRRNDDAGRYEVWVGDVLAGFTEFVPDARGRLRFPHTEVDPAFRGRGLAQIVVAEAMADEARRGDTVVPLCPVVVKYVRENDVPGLQVEWPSRVATP</sequence>
<keyword evidence="2" id="KW-0808">Transferase</keyword>
<evidence type="ECO:0000259" key="1">
    <source>
        <dbReference type="PROSITE" id="PS51729"/>
    </source>
</evidence>
<dbReference type="Pfam" id="PF14542">
    <property type="entry name" value="Acetyltransf_CG"/>
    <property type="match status" value="1"/>
</dbReference>
<dbReference type="GO" id="GO:0016746">
    <property type="term" value="F:acyltransferase activity"/>
    <property type="evidence" value="ECO:0007669"/>
    <property type="project" value="UniProtKB-KW"/>
</dbReference>
<reference evidence="2 3" key="1">
    <citation type="submission" date="2023-11" db="EMBL/GenBank/DDBJ databases">
        <title>Draft genome sequence of Microbacterium arthrosphaerae JCM 30492.</title>
        <authorList>
            <person name="Zhang G."/>
            <person name="Ding Y."/>
        </authorList>
    </citation>
    <scope>NUCLEOTIDE SEQUENCE [LARGE SCALE GENOMIC DNA]</scope>
    <source>
        <strain evidence="2 3">JCM 30492</strain>
    </source>
</reference>
<feature type="domain" description="N-acetyltransferase" evidence="1">
    <location>
        <begin position="11"/>
        <end position="104"/>
    </location>
</feature>
<name>A0ABU4H8Y1_9MICO</name>
<dbReference type="InterPro" id="IPR045057">
    <property type="entry name" value="Gcn5-rel_NAT"/>
</dbReference>
<protein>
    <submittedName>
        <fullName evidence="2">GNAT family N-acetyltransferase</fullName>
        <ecNumber evidence="2">2.3.1.-</ecNumber>
    </submittedName>
</protein>
<keyword evidence="2" id="KW-0012">Acyltransferase</keyword>
<accession>A0ABU4H8Y1</accession>
<dbReference type="EMBL" id="JAWQEV010000006">
    <property type="protein sequence ID" value="MDW4574354.1"/>
    <property type="molecule type" value="Genomic_DNA"/>
</dbReference>
<dbReference type="PANTHER" id="PTHR31435">
    <property type="entry name" value="PROTEIN NATD1"/>
    <property type="match status" value="1"/>
</dbReference>
<dbReference type="PROSITE" id="PS51729">
    <property type="entry name" value="GNAT_YJDJ"/>
    <property type="match status" value="1"/>
</dbReference>
<dbReference type="RefSeq" id="WP_318354848.1">
    <property type="nucleotide sequence ID" value="NZ_JAWQEV010000006.1"/>
</dbReference>
<dbReference type="EC" id="2.3.1.-" evidence="2"/>
<evidence type="ECO:0000313" key="2">
    <source>
        <dbReference type="EMBL" id="MDW4574354.1"/>
    </source>
</evidence>
<dbReference type="InterPro" id="IPR031165">
    <property type="entry name" value="GNAT_YJDJ"/>
</dbReference>
<dbReference type="Gene3D" id="3.40.630.30">
    <property type="match status" value="1"/>
</dbReference>